<dbReference type="Proteomes" id="UP000887576">
    <property type="component" value="Unplaced"/>
</dbReference>
<reference evidence="2" key="1">
    <citation type="submission" date="2022-11" db="UniProtKB">
        <authorList>
            <consortium name="WormBaseParasite"/>
        </authorList>
    </citation>
    <scope>IDENTIFICATION</scope>
</reference>
<evidence type="ECO:0000313" key="1">
    <source>
        <dbReference type="Proteomes" id="UP000887576"/>
    </source>
</evidence>
<name>A0AC34QJX2_9BILA</name>
<sequence length="341" mass="37699">MSSTSGSNSACYCSPMSEASVIGGTPITTGANANLLADSLGISPLYRQQDSARWQSAAQVYQSSRAHSPVPGQQFNFPDSDRENMCLSPHKLSKNFLLQAGYTGSPISLEDIGAMNRKRHRDQGVAKVGVGEGGPLELEAIAAVHELSSCVNSIAVSEILPRTADLIFVNVKTLEDHPFTLELTMKGWRVASPHSDSMNGDYTQLGLHTRYFDNARQILEVISPGSANHFNQVLVDRLKHIASNEERLSAPPITSSSVSNYRWSWSPSRPLSDSEDEVVTLPVPVPLKERSKESSHDDLFFPLHEMTLLEQNQNNNNCRFLSMTLYVWLFFPMQSKKTIVF</sequence>
<organism evidence="1 2">
    <name type="scientific">Panagrolaimus sp. JU765</name>
    <dbReference type="NCBI Taxonomy" id="591449"/>
    <lineage>
        <taxon>Eukaryota</taxon>
        <taxon>Metazoa</taxon>
        <taxon>Ecdysozoa</taxon>
        <taxon>Nematoda</taxon>
        <taxon>Chromadorea</taxon>
        <taxon>Rhabditida</taxon>
        <taxon>Tylenchina</taxon>
        <taxon>Panagrolaimomorpha</taxon>
        <taxon>Panagrolaimoidea</taxon>
        <taxon>Panagrolaimidae</taxon>
        <taxon>Panagrolaimus</taxon>
    </lineage>
</organism>
<proteinExistence type="predicted"/>
<protein>
    <submittedName>
        <fullName evidence="2">GSKIP domain-containing protein</fullName>
    </submittedName>
</protein>
<accession>A0AC34QJX2</accession>
<evidence type="ECO:0000313" key="2">
    <source>
        <dbReference type="WBParaSite" id="JU765_v2.g17115.t2"/>
    </source>
</evidence>
<dbReference type="WBParaSite" id="JU765_v2.g17115.t2">
    <property type="protein sequence ID" value="JU765_v2.g17115.t2"/>
    <property type="gene ID" value="JU765_v2.g17115"/>
</dbReference>